<name>A0ABQ3UMI7_9CHLR</name>
<evidence type="ECO:0000256" key="1">
    <source>
        <dbReference type="ARBA" id="ARBA00022670"/>
    </source>
</evidence>
<evidence type="ECO:0000256" key="7">
    <source>
        <dbReference type="SAM" id="MobiDB-lite"/>
    </source>
</evidence>
<dbReference type="RefSeq" id="WP_201370683.1">
    <property type="nucleotide sequence ID" value="NZ_BNJG01000001.1"/>
</dbReference>
<dbReference type="EMBL" id="BNJG01000001">
    <property type="protein sequence ID" value="GHO53915.1"/>
    <property type="molecule type" value="Genomic_DNA"/>
</dbReference>
<comment type="similarity">
    <text evidence="6">Belongs to the peptidase M48 family.</text>
</comment>
<evidence type="ECO:0000256" key="6">
    <source>
        <dbReference type="RuleBase" id="RU003983"/>
    </source>
</evidence>
<accession>A0ABQ3UMI7</accession>
<evidence type="ECO:0000256" key="3">
    <source>
        <dbReference type="ARBA" id="ARBA00022801"/>
    </source>
</evidence>
<keyword evidence="12" id="KW-1185">Reference proteome</keyword>
<evidence type="ECO:0000256" key="4">
    <source>
        <dbReference type="ARBA" id="ARBA00022833"/>
    </source>
</evidence>
<feature type="transmembrane region" description="Helical" evidence="8">
    <location>
        <begin position="78"/>
        <end position="105"/>
    </location>
</feature>
<dbReference type="Gene3D" id="3.30.2010.10">
    <property type="entry name" value="Metalloproteases ('zincins'), catalytic domain"/>
    <property type="match status" value="1"/>
</dbReference>
<feature type="domain" description="CAAX prenyl protease 1 N-terminal" evidence="10">
    <location>
        <begin position="2"/>
        <end position="180"/>
    </location>
</feature>
<evidence type="ECO:0008006" key="13">
    <source>
        <dbReference type="Google" id="ProtNLM"/>
    </source>
</evidence>
<keyword evidence="3 6" id="KW-0378">Hydrolase</keyword>
<dbReference type="InterPro" id="IPR027057">
    <property type="entry name" value="CAXX_Prtase_1"/>
</dbReference>
<evidence type="ECO:0000259" key="9">
    <source>
        <dbReference type="Pfam" id="PF01435"/>
    </source>
</evidence>
<keyword evidence="8" id="KW-0812">Transmembrane</keyword>
<protein>
    <recommendedName>
        <fullName evidence="13">Peptidase</fullName>
    </recommendedName>
</protein>
<evidence type="ECO:0000313" key="12">
    <source>
        <dbReference type="Proteomes" id="UP000654345"/>
    </source>
</evidence>
<evidence type="ECO:0000259" key="10">
    <source>
        <dbReference type="Pfam" id="PF16491"/>
    </source>
</evidence>
<feature type="transmembrane region" description="Helical" evidence="8">
    <location>
        <begin position="305"/>
        <end position="325"/>
    </location>
</feature>
<dbReference type="PANTHER" id="PTHR10120">
    <property type="entry name" value="CAAX PRENYL PROTEASE 1"/>
    <property type="match status" value="1"/>
</dbReference>
<sequence>MEIDKERQKKARAYARKRRHVTLINMGVVSAGLLIILITRWDAGLRDLVRAGTRIGWVSHTLPFLQWQPLAGWYPWQILLYFLAIILFYQLLAAPALVYGSFILPRRYGISIQTLSAWISDVGKNFVLNLGLEAAAISLIYGLLALQPQWWWLWTALAMLFFSVVMANLAPILIFPLFYKFKPLPAGELTERLIKLAASADTRVQGVFTMQMSNKTTATNAALMGLGNTRRIVLGDTMTDRYSEDEIEVVLAHELGHHVHHDIWKMIVSQSILTLGGLYLANLALHQAVEQQGHYQSLTDPSTLPFFFLLTALFSLIVMPVGNIYSRHMEYQADEYALQMTQKVDAFKSAMRRLANQNLTEISPSPLVEFLFHSHPSVKRRLQHADTFAEKRYSSLKASLNMPRRVAVSSSEPPGIVNNGSSTPRSAH</sequence>
<evidence type="ECO:0000256" key="5">
    <source>
        <dbReference type="ARBA" id="ARBA00023049"/>
    </source>
</evidence>
<reference evidence="11 12" key="1">
    <citation type="journal article" date="2021" name="Int. J. Syst. Evol. Microbiol.">
        <title>Reticulibacter mediterranei gen. nov., sp. nov., within the new family Reticulibacteraceae fam. nov., and Ktedonospora formicarum gen. nov., sp. nov., Ktedonobacter robiniae sp. nov., Dictyobacter formicarum sp. nov. and Dictyobacter arantiisoli sp. nov., belonging to the class Ktedonobacteria.</title>
        <authorList>
            <person name="Yabe S."/>
            <person name="Zheng Y."/>
            <person name="Wang C.M."/>
            <person name="Sakai Y."/>
            <person name="Abe K."/>
            <person name="Yokota A."/>
            <person name="Donadio S."/>
            <person name="Cavaletti L."/>
            <person name="Monciardini P."/>
        </authorList>
    </citation>
    <scope>NUCLEOTIDE SEQUENCE [LARGE SCALE GENOMIC DNA]</scope>
    <source>
        <strain evidence="11 12">SOSP1-30</strain>
    </source>
</reference>
<feature type="transmembrane region" description="Helical" evidence="8">
    <location>
        <begin position="126"/>
        <end position="146"/>
    </location>
</feature>
<evidence type="ECO:0000256" key="2">
    <source>
        <dbReference type="ARBA" id="ARBA00022723"/>
    </source>
</evidence>
<evidence type="ECO:0000313" key="11">
    <source>
        <dbReference type="EMBL" id="GHO53915.1"/>
    </source>
</evidence>
<keyword evidence="8" id="KW-0472">Membrane</keyword>
<organism evidence="11 12">
    <name type="scientific">Ktedonobacter robiniae</name>
    <dbReference type="NCBI Taxonomy" id="2778365"/>
    <lineage>
        <taxon>Bacteria</taxon>
        <taxon>Bacillati</taxon>
        <taxon>Chloroflexota</taxon>
        <taxon>Ktedonobacteria</taxon>
        <taxon>Ktedonobacterales</taxon>
        <taxon>Ktedonobacteraceae</taxon>
        <taxon>Ktedonobacter</taxon>
    </lineage>
</organism>
<feature type="transmembrane region" description="Helical" evidence="8">
    <location>
        <begin position="21"/>
        <end position="41"/>
    </location>
</feature>
<feature type="compositionally biased region" description="Polar residues" evidence="7">
    <location>
        <begin position="408"/>
        <end position="428"/>
    </location>
</feature>
<dbReference type="Proteomes" id="UP000654345">
    <property type="component" value="Unassembled WGS sequence"/>
</dbReference>
<evidence type="ECO:0000256" key="8">
    <source>
        <dbReference type="SAM" id="Phobius"/>
    </source>
</evidence>
<feature type="region of interest" description="Disordered" evidence="7">
    <location>
        <begin position="404"/>
        <end position="428"/>
    </location>
</feature>
<feature type="domain" description="Peptidase M48" evidence="9">
    <location>
        <begin position="184"/>
        <end position="387"/>
    </location>
</feature>
<proteinExistence type="inferred from homology"/>
<feature type="transmembrane region" description="Helical" evidence="8">
    <location>
        <begin position="267"/>
        <end position="285"/>
    </location>
</feature>
<dbReference type="Pfam" id="PF01435">
    <property type="entry name" value="Peptidase_M48"/>
    <property type="match status" value="1"/>
</dbReference>
<keyword evidence="4 6" id="KW-0862">Zinc</keyword>
<keyword evidence="1 6" id="KW-0645">Protease</keyword>
<comment type="caution">
    <text evidence="11">The sequence shown here is derived from an EMBL/GenBank/DDBJ whole genome shotgun (WGS) entry which is preliminary data.</text>
</comment>
<keyword evidence="8" id="KW-1133">Transmembrane helix</keyword>
<keyword evidence="2" id="KW-0479">Metal-binding</keyword>
<gene>
    <name evidence="11" type="ORF">KSB_23900</name>
</gene>
<feature type="transmembrane region" description="Helical" evidence="8">
    <location>
        <begin position="152"/>
        <end position="179"/>
    </location>
</feature>
<comment type="cofactor">
    <cofactor evidence="6">
        <name>Zn(2+)</name>
        <dbReference type="ChEBI" id="CHEBI:29105"/>
    </cofactor>
    <text evidence="6">Binds 1 zinc ion per subunit.</text>
</comment>
<dbReference type="InterPro" id="IPR001915">
    <property type="entry name" value="Peptidase_M48"/>
</dbReference>
<dbReference type="CDD" id="cd07343">
    <property type="entry name" value="M48A_Zmpste24p_like"/>
    <property type="match status" value="1"/>
</dbReference>
<dbReference type="InterPro" id="IPR032456">
    <property type="entry name" value="Peptidase_M48_N"/>
</dbReference>
<keyword evidence="5 6" id="KW-0482">Metalloprotease</keyword>
<dbReference type="Pfam" id="PF16491">
    <property type="entry name" value="Peptidase_M48_N"/>
    <property type="match status" value="1"/>
</dbReference>